<proteinExistence type="inferred from homology"/>
<evidence type="ECO:0000256" key="2">
    <source>
        <dbReference type="ARBA" id="ARBA00023235"/>
    </source>
</evidence>
<dbReference type="PANTHER" id="PTHR13774:SF17">
    <property type="entry name" value="PHENAZINE BIOSYNTHESIS-LIKE DOMAIN-CONTAINING PROTEIN"/>
    <property type="match status" value="1"/>
</dbReference>
<dbReference type="NCBIfam" id="TIGR00654">
    <property type="entry name" value="PhzF_family"/>
    <property type="match status" value="1"/>
</dbReference>
<protein>
    <submittedName>
        <fullName evidence="3">PhzF family phenazine biosynthesis protein</fullName>
    </submittedName>
</protein>
<dbReference type="OrthoDB" id="9788221at2"/>
<accession>A0A2S6EYW0</accession>
<dbReference type="GO" id="GO:0016853">
    <property type="term" value="F:isomerase activity"/>
    <property type="evidence" value="ECO:0007669"/>
    <property type="project" value="UniProtKB-KW"/>
</dbReference>
<comment type="similarity">
    <text evidence="1">Belongs to the PhzF family.</text>
</comment>
<dbReference type="InterPro" id="IPR003719">
    <property type="entry name" value="Phenazine_PhzF-like"/>
</dbReference>
<keyword evidence="2" id="KW-0413">Isomerase</keyword>
<dbReference type="PANTHER" id="PTHR13774">
    <property type="entry name" value="PHENAZINE BIOSYNTHESIS PROTEIN"/>
    <property type="match status" value="1"/>
</dbReference>
<dbReference type="Proteomes" id="UP000239239">
    <property type="component" value="Unassembled WGS sequence"/>
</dbReference>
<evidence type="ECO:0000313" key="4">
    <source>
        <dbReference type="Proteomes" id="UP000239239"/>
    </source>
</evidence>
<dbReference type="EMBL" id="PQWY01000011">
    <property type="protein sequence ID" value="PPK30362.1"/>
    <property type="molecule type" value="Genomic_DNA"/>
</dbReference>
<comment type="caution">
    <text evidence="3">The sequence shown here is derived from an EMBL/GenBank/DDBJ whole genome shotgun (WGS) entry which is preliminary data.</text>
</comment>
<name>A0A2S6EYW0_LEGPN</name>
<dbReference type="Pfam" id="PF02567">
    <property type="entry name" value="PhzC-PhzF"/>
    <property type="match status" value="1"/>
</dbReference>
<evidence type="ECO:0000313" key="3">
    <source>
        <dbReference type="EMBL" id="PPK30362.1"/>
    </source>
</evidence>
<dbReference type="SUPFAM" id="SSF54506">
    <property type="entry name" value="Diaminopimelate epimerase-like"/>
    <property type="match status" value="1"/>
</dbReference>
<dbReference type="AlphaFoldDB" id="A0A2S6EYW0"/>
<dbReference type="PIRSF" id="PIRSF016184">
    <property type="entry name" value="PhzC_PhzF"/>
    <property type="match status" value="1"/>
</dbReference>
<evidence type="ECO:0000256" key="1">
    <source>
        <dbReference type="ARBA" id="ARBA00008270"/>
    </source>
</evidence>
<organism evidence="3 4">
    <name type="scientific">Legionella pneumophila</name>
    <dbReference type="NCBI Taxonomy" id="446"/>
    <lineage>
        <taxon>Bacteria</taxon>
        <taxon>Pseudomonadati</taxon>
        <taxon>Pseudomonadota</taxon>
        <taxon>Gammaproteobacteria</taxon>
        <taxon>Legionellales</taxon>
        <taxon>Legionellaceae</taxon>
        <taxon>Legionella</taxon>
    </lineage>
</organism>
<dbReference type="RefSeq" id="WP_027226767.1">
    <property type="nucleotide sequence ID" value="NZ_CP017601.1"/>
</dbReference>
<gene>
    <name evidence="3" type="ORF">C3928_06220</name>
</gene>
<dbReference type="Gene3D" id="3.10.310.10">
    <property type="entry name" value="Diaminopimelate Epimerase, Chain A, domain 1"/>
    <property type="match status" value="2"/>
</dbReference>
<dbReference type="GO" id="GO:0005737">
    <property type="term" value="C:cytoplasm"/>
    <property type="evidence" value="ECO:0007669"/>
    <property type="project" value="TreeGrafter"/>
</dbReference>
<sequence length="262" mass="29481">MKSLPIYQVDAFASNLFKGNPAAVCALDKWLSDETMQAIAAENNLSETAFFVPEDEGYRIRWFTPNEEVALCGHATLASAYVLFNQLGFSGKEILFNSLSGKLWVKNTEQGLVMDFPALPYEEIDFRSELQHLNLKKPFKTLQSQFDLMFVYENAEEVSEAKPDLNAVAHLDYRGLILTAPGISTDVYSRCFYPGCNVPEDPVTGSAHCVIAPYWCEWLSKNHITALQGGLRQGDLCCEVKENRVLLYGNCHLYLEGRIYLP</sequence>
<reference evidence="3 4" key="1">
    <citation type="submission" date="2018-02" db="EMBL/GenBank/DDBJ databases">
        <title>Draft genome sequences of four Legionella pneumophila clinical strains isolated in Ontario.</title>
        <authorList>
            <person name="Fortuna A."/>
            <person name="Ramnarine R."/>
            <person name="Li A."/>
            <person name="Frantz C."/>
            <person name="Mallo G."/>
        </authorList>
    </citation>
    <scope>NUCLEOTIDE SEQUENCE [LARGE SCALE GENOMIC DNA]</scope>
    <source>
        <strain evidence="3 4">LG61</strain>
    </source>
</reference>